<gene>
    <name evidence="1" type="ORF">BAU18_003056</name>
</gene>
<proteinExistence type="predicted"/>
<accession>A0ABV0F5V2</accession>
<protein>
    <recommendedName>
        <fullName evidence="3">Transposase</fullName>
    </recommendedName>
</protein>
<dbReference type="EMBL" id="MAEI02000003">
    <property type="protein sequence ID" value="MEO1783436.1"/>
    <property type="molecule type" value="Genomic_DNA"/>
</dbReference>
<name>A0ABV0F5V2_9ENTE</name>
<sequence length="35" mass="4032">MPTKKTDYEIQANRIDQVMTAITSKQKNTLSLSFE</sequence>
<evidence type="ECO:0008006" key="3">
    <source>
        <dbReference type="Google" id="ProtNLM"/>
    </source>
</evidence>
<evidence type="ECO:0000313" key="1">
    <source>
        <dbReference type="EMBL" id="MEO1783436.1"/>
    </source>
</evidence>
<comment type="caution">
    <text evidence="1">The sequence shown here is derived from an EMBL/GenBank/DDBJ whole genome shotgun (WGS) entry which is preliminary data.</text>
</comment>
<organism evidence="1 2">
    <name type="scientific">Enterococcus diestrammenae</name>
    <dbReference type="NCBI Taxonomy" id="1155073"/>
    <lineage>
        <taxon>Bacteria</taxon>
        <taxon>Bacillati</taxon>
        <taxon>Bacillota</taxon>
        <taxon>Bacilli</taxon>
        <taxon>Lactobacillales</taxon>
        <taxon>Enterococcaceae</taxon>
        <taxon>Enterococcus</taxon>
    </lineage>
</organism>
<evidence type="ECO:0000313" key="2">
    <source>
        <dbReference type="Proteomes" id="UP001429357"/>
    </source>
</evidence>
<dbReference type="Proteomes" id="UP001429357">
    <property type="component" value="Unassembled WGS sequence"/>
</dbReference>
<reference evidence="2" key="1">
    <citation type="submission" date="2016-06" db="EMBL/GenBank/DDBJ databases">
        <title>Four novel species of enterococci isolated from chicken manure.</title>
        <authorList>
            <person name="Van Tyne D."/>
        </authorList>
    </citation>
    <scope>NUCLEOTIDE SEQUENCE [LARGE SCALE GENOMIC DNA]</scope>
    <source>
        <strain evidence="2">JM9A</strain>
    </source>
</reference>
<reference evidence="1 2" key="2">
    <citation type="submission" date="2024-02" db="EMBL/GenBank/DDBJ databases">
        <title>The Genome Sequence of Enterococcus diestrammenae JM9A.</title>
        <authorList>
            <person name="Earl A."/>
            <person name="Manson A."/>
            <person name="Gilmore M."/>
            <person name="Sanders J."/>
            <person name="Shea T."/>
            <person name="Howe W."/>
            <person name="Livny J."/>
            <person name="Cuomo C."/>
            <person name="Neafsey D."/>
            <person name="Birren B."/>
        </authorList>
    </citation>
    <scope>NUCLEOTIDE SEQUENCE [LARGE SCALE GENOMIC DNA]</scope>
    <source>
        <strain evidence="1 2">JM9A</strain>
    </source>
</reference>
<keyword evidence="2" id="KW-1185">Reference proteome</keyword>